<evidence type="ECO:0000256" key="1">
    <source>
        <dbReference type="SAM" id="MobiDB-lite"/>
    </source>
</evidence>
<reference evidence="3 4" key="1">
    <citation type="journal article" date="2015" name="Biotechnol. Biofuels">
        <title>Enhanced degradation of softwood versus hardwood by the white-rot fungus Pycnoporus coccineus.</title>
        <authorList>
            <person name="Couturier M."/>
            <person name="Navarro D."/>
            <person name="Chevret D."/>
            <person name="Henrissat B."/>
            <person name="Piumi F."/>
            <person name="Ruiz-Duenas F.J."/>
            <person name="Martinez A.T."/>
            <person name="Grigoriev I.V."/>
            <person name="Riley R."/>
            <person name="Lipzen A."/>
            <person name="Berrin J.G."/>
            <person name="Master E.R."/>
            <person name="Rosso M.N."/>
        </authorList>
    </citation>
    <scope>NUCLEOTIDE SEQUENCE [LARGE SCALE GENOMIC DNA]</scope>
    <source>
        <strain evidence="3 4">BRFM310</strain>
    </source>
</reference>
<evidence type="ECO:0000313" key="4">
    <source>
        <dbReference type="Proteomes" id="UP000193067"/>
    </source>
</evidence>
<evidence type="ECO:0000256" key="2">
    <source>
        <dbReference type="SAM" id="Phobius"/>
    </source>
</evidence>
<feature type="region of interest" description="Disordered" evidence="1">
    <location>
        <begin position="1"/>
        <end position="98"/>
    </location>
</feature>
<evidence type="ECO:0000313" key="3">
    <source>
        <dbReference type="EMBL" id="OSD07629.1"/>
    </source>
</evidence>
<proteinExistence type="predicted"/>
<gene>
    <name evidence="3" type="ORF">PYCCODRAFT_1508120</name>
</gene>
<dbReference type="Proteomes" id="UP000193067">
    <property type="component" value="Unassembled WGS sequence"/>
</dbReference>
<protein>
    <submittedName>
        <fullName evidence="3">Uncharacterized protein</fullName>
    </submittedName>
</protein>
<dbReference type="OrthoDB" id="2747816at2759"/>
<feature type="compositionally biased region" description="Polar residues" evidence="1">
    <location>
        <begin position="8"/>
        <end position="40"/>
    </location>
</feature>
<accession>A0A1Y2J2K1</accession>
<feature type="compositionally biased region" description="Pro residues" evidence="1">
    <location>
        <begin position="88"/>
        <end position="98"/>
    </location>
</feature>
<keyword evidence="4" id="KW-1185">Reference proteome</keyword>
<feature type="transmembrane region" description="Helical" evidence="2">
    <location>
        <begin position="124"/>
        <end position="151"/>
    </location>
</feature>
<sequence>MADHHISWSFSPATPATSKVNLNSSTSPSSIAVRSNPRPSRTQEEWKPDVKDAEPAILPGYAALPPSPKASANTSPTPAEDTHGSSPKPSPAPGLPLPPPVVTILAGTSSANGTGARDRRIFQILICGLLALVVPPLILLAASLAVAAVMLHGVGKVLEGVGLAVALGPELLYRALDGQRAAAIWEAVKGLGENRVAETGPVSL</sequence>
<keyword evidence="2" id="KW-0472">Membrane</keyword>
<dbReference type="EMBL" id="KZ084088">
    <property type="protein sequence ID" value="OSD07629.1"/>
    <property type="molecule type" value="Genomic_DNA"/>
</dbReference>
<dbReference type="AlphaFoldDB" id="A0A1Y2J2K1"/>
<name>A0A1Y2J2K1_TRAC3</name>
<keyword evidence="2" id="KW-1133">Transmembrane helix</keyword>
<keyword evidence="2" id="KW-0812">Transmembrane</keyword>
<organism evidence="3 4">
    <name type="scientific">Trametes coccinea (strain BRFM310)</name>
    <name type="common">Pycnoporus coccineus</name>
    <dbReference type="NCBI Taxonomy" id="1353009"/>
    <lineage>
        <taxon>Eukaryota</taxon>
        <taxon>Fungi</taxon>
        <taxon>Dikarya</taxon>
        <taxon>Basidiomycota</taxon>
        <taxon>Agaricomycotina</taxon>
        <taxon>Agaricomycetes</taxon>
        <taxon>Polyporales</taxon>
        <taxon>Polyporaceae</taxon>
        <taxon>Trametes</taxon>
    </lineage>
</organism>
<feature type="compositionally biased region" description="Basic and acidic residues" evidence="1">
    <location>
        <begin position="41"/>
        <end position="54"/>
    </location>
</feature>